<feature type="region of interest" description="Disordered" evidence="2">
    <location>
        <begin position="733"/>
        <end position="794"/>
    </location>
</feature>
<feature type="region of interest" description="Disordered" evidence="2">
    <location>
        <begin position="920"/>
        <end position="1103"/>
    </location>
</feature>
<feature type="compositionally biased region" description="Basic and acidic residues" evidence="2">
    <location>
        <begin position="1"/>
        <end position="10"/>
    </location>
</feature>
<feature type="region of interest" description="Disordered" evidence="2">
    <location>
        <begin position="1261"/>
        <end position="1280"/>
    </location>
</feature>
<dbReference type="PANTHER" id="PTHR28190">
    <property type="entry name" value="NUCLEAR MIGRATION PROTEIN NUM1"/>
    <property type="match status" value="1"/>
</dbReference>
<feature type="compositionally biased region" description="Low complexity" evidence="2">
    <location>
        <begin position="1003"/>
        <end position="1018"/>
    </location>
</feature>
<dbReference type="Pfam" id="PF12814">
    <property type="entry name" value="Mcp5_PH"/>
    <property type="match status" value="1"/>
</dbReference>
<keyword evidence="1" id="KW-0175">Coiled coil</keyword>
<feature type="compositionally biased region" description="Low complexity" evidence="2">
    <location>
        <begin position="733"/>
        <end position="749"/>
    </location>
</feature>
<organism evidence="4 5">
    <name type="scientific">Orbilia oligospora</name>
    <name type="common">Nematode-trapping fungus</name>
    <name type="synonym">Arthrobotrys oligospora</name>
    <dbReference type="NCBI Taxonomy" id="2813651"/>
    <lineage>
        <taxon>Eukaryota</taxon>
        <taxon>Fungi</taxon>
        <taxon>Dikarya</taxon>
        <taxon>Ascomycota</taxon>
        <taxon>Pezizomycotina</taxon>
        <taxon>Orbiliomycetes</taxon>
        <taxon>Orbiliales</taxon>
        <taxon>Orbiliaceae</taxon>
        <taxon>Orbilia</taxon>
    </lineage>
</organism>
<sequence>MDEHYRRPQSESEDGAVTDNFMPIQRMGSRNFKRHKSRSRSRNGSTSPHKMGRYTPPLTNGRTSPMKNRHSKDIPADEPISILDPRRFTPTLHASLVAEILSLRRDLEAKSGLIESLETDLSIARAETENTATTAASARREARDVREQLKLKENDEALESLSYERDQALETVAELKRQVERLTKSRRKAEDDIERDRRIFDRERSEWELSRRSLEHRVHVAEGRLKTLLQEIASANEANQQAQEINGDEAYENHLMRPESIARPVSRNSMRSISSSGSEDTDAEKLGIRFSMINSEASQSALRLADELDFIHETSEASEAETEGSVYPESVGEMAQDIIPAPEEEYEFEAINEHLIPSRRSSGALSPSIIGDDKSEMTECTVLAATNDEIEIQDLRRDNKRMMEMVEQLEECIRLEKQERENIKNTMTEELADWRVKYEQQAQVYEAREYEGRQERLVLQREHQGQLELLESIAADTQHQLELLASEKADLKRSMEEASRRAREAELEEEDHPLVASVLEEIIDECVFVEALPPIEEMDEPAIELIKPLETPRNSLVLQDDCVPQSPREISANQSRKRISLMGPVSPPLSPPSTITRRSSAVIYVSSDCQTSPVVFAEPGVDMECQTTPIVIAEQGVDAGCQTDKPPSPPQSPTFIIPSITIHPPGPAIISYEPKPTRSIACQTTQPPKSKSTSMQTEVIKVDTRILNKNFGSPPLQRGLPKPPVHVAIAAPATRPPTAVAPRPTTAVSPRPPTAVAPRPTAVAPRPTAVAPRSPAPAPIRTQPAVPVSPPPMTSPPMVSPPMISPPMISPPMLSPTTTISSPPVPPAKSTRRGGRVPLARLNTAPGPVAAREVMESPPQSSPPRRSMSEAAIHHLPMVSPNGVYRPPRTTSLWKYGDIPSDEDDDEMDIEEQEDMFGTALSAPRPPRPRPSESTIASIASNRDSTMLPKRHPSVKRNMATGKPILPARAWGHSVPGGPRRIPGIPVGPPYPVPLRHSSRKLPPSITSSRASSPSPMSGGIRRTRNSVRKSRSALGLSQPQNGSIRTRSPPPMSSFSSITPESPMDIPPLPRDTILPNSANRPNYGHRYQDSSVTGTASIDSSQQQTSVVDAIAQTMVGEFLYKYVRKRFGQQETLEKDDGGSGVRHKRWVWVAPYERAVMWSTRQPTSGSALMGKSGRKLLIQSVLDVKDESPPPKGVTLFNRSILILTPARALKFTAGTQERHYIWLMALSFLAHSSQTPANGLTLPPALPFEYEQLANRSETESKGKEKATAPSFVSGGESEFYDARPTFQNPFSARGSFTTSHSYAHSNGYSNGYSNTYSNSNGTVEDIYGVPNRRNSRYGSIVSDDSVADYPTVRRHARKRSNTAYPRMPPPRNFTSPTFSGFSGNHRPSDSINSDFNCNIPMYHGNQGNQGNDRNSMISYQQSIRDGAGSAAGNFFDAIPNNGTMRMEAFISATPKIGGYEDDDFFPDLSRAFQSGRSSNRNSRAFAAARNGFIDTYGVSDDPYSISRGRYSEDDDGSYHQRRDLFAGF</sequence>
<dbReference type="GO" id="GO:0015631">
    <property type="term" value="F:tubulin binding"/>
    <property type="evidence" value="ECO:0007669"/>
    <property type="project" value="TreeGrafter"/>
</dbReference>
<gene>
    <name evidence="4" type="ORF">TWF970_005172</name>
</gene>
<feature type="compositionally biased region" description="Polar residues" evidence="2">
    <location>
        <begin position="932"/>
        <end position="945"/>
    </location>
</feature>
<protein>
    <recommendedName>
        <fullName evidence="3">Pleckstrin homology domain-containing protein</fullName>
    </recommendedName>
</protein>
<feature type="compositionally biased region" description="Basic residues" evidence="2">
    <location>
        <begin position="1022"/>
        <end position="1032"/>
    </location>
</feature>
<feature type="compositionally biased region" description="Polar residues" evidence="2">
    <location>
        <begin position="57"/>
        <end position="66"/>
    </location>
</feature>
<reference evidence="4 5" key="1">
    <citation type="submission" date="2020-01" db="EMBL/GenBank/DDBJ databases">
        <authorList>
            <person name="Palmer J.M."/>
        </authorList>
    </citation>
    <scope>NUCLEOTIDE SEQUENCE [LARGE SCALE GENOMIC DNA]</scope>
    <source>
        <strain evidence="4 5">TWF970</strain>
    </source>
</reference>
<feature type="region of interest" description="Disordered" evidence="2">
    <location>
        <begin position="818"/>
        <end position="842"/>
    </location>
</feature>
<dbReference type="GO" id="GO:0005739">
    <property type="term" value="C:mitochondrion"/>
    <property type="evidence" value="ECO:0007669"/>
    <property type="project" value="TreeGrafter"/>
</dbReference>
<feature type="coiled-coil region" evidence="1">
    <location>
        <begin position="135"/>
        <end position="245"/>
    </location>
</feature>
<feature type="compositionally biased region" description="Polar residues" evidence="2">
    <location>
        <begin position="1036"/>
        <end position="1047"/>
    </location>
</feature>
<dbReference type="OrthoDB" id="2149224at2759"/>
<name>A0A7C8R8V4_ORBOL</name>
<feature type="compositionally biased region" description="Basic and acidic residues" evidence="2">
    <location>
        <begin position="1263"/>
        <end position="1273"/>
    </location>
</feature>
<feature type="region of interest" description="Disordered" evidence="2">
    <location>
        <begin position="1"/>
        <end position="77"/>
    </location>
</feature>
<accession>A0A7C8R8V4</accession>
<feature type="compositionally biased region" description="Polar residues" evidence="2">
    <location>
        <begin position="1091"/>
        <end position="1103"/>
    </location>
</feature>
<dbReference type="InterPro" id="IPR053005">
    <property type="entry name" value="Nuclear_Pos-Cytoskel_Interact"/>
</dbReference>
<evidence type="ECO:0000313" key="4">
    <source>
        <dbReference type="EMBL" id="KAF3277238.1"/>
    </source>
</evidence>
<dbReference type="GO" id="GO:0000226">
    <property type="term" value="P:microtubule cytoskeleton organization"/>
    <property type="evidence" value="ECO:0007669"/>
    <property type="project" value="TreeGrafter"/>
</dbReference>
<dbReference type="Proteomes" id="UP000474640">
    <property type="component" value="Unassembled WGS sequence"/>
</dbReference>
<evidence type="ECO:0000259" key="3">
    <source>
        <dbReference type="Pfam" id="PF12814"/>
    </source>
</evidence>
<feature type="compositionally biased region" description="Low complexity" evidence="2">
    <location>
        <begin position="756"/>
        <end position="773"/>
    </location>
</feature>
<dbReference type="GO" id="GO:0005938">
    <property type="term" value="C:cell cortex"/>
    <property type="evidence" value="ECO:0007669"/>
    <property type="project" value="InterPro"/>
</dbReference>
<feature type="coiled-coil region" evidence="1">
    <location>
        <begin position="474"/>
        <end position="508"/>
    </location>
</feature>
<evidence type="ECO:0000313" key="5">
    <source>
        <dbReference type="Proteomes" id="UP000474640"/>
    </source>
</evidence>
<dbReference type="PANTHER" id="PTHR28190:SF2">
    <property type="entry name" value="MIGRATION PROTEIN, PUTATIVE (AFU_ORTHOLOGUE AFUA_2G07730)-RELATED"/>
    <property type="match status" value="1"/>
</dbReference>
<feature type="coiled-coil region" evidence="1">
    <location>
        <begin position="392"/>
        <end position="426"/>
    </location>
</feature>
<dbReference type="InterPro" id="IPR024774">
    <property type="entry name" value="PH_dom-Mcp5-type"/>
</dbReference>
<dbReference type="GO" id="GO:0032065">
    <property type="term" value="P:maintenance of protein location in cell cortex"/>
    <property type="evidence" value="ECO:0007669"/>
    <property type="project" value="InterPro"/>
</dbReference>
<proteinExistence type="predicted"/>
<feature type="compositionally biased region" description="Basic residues" evidence="2">
    <location>
        <begin position="31"/>
        <end position="41"/>
    </location>
</feature>
<comment type="caution">
    <text evidence="4">The sequence shown here is derived from an EMBL/GenBank/DDBJ whole genome shotgun (WGS) entry which is preliminary data.</text>
</comment>
<dbReference type="EMBL" id="JAABOJ010000029">
    <property type="protein sequence ID" value="KAF3277238.1"/>
    <property type="molecule type" value="Genomic_DNA"/>
</dbReference>
<evidence type="ECO:0000256" key="1">
    <source>
        <dbReference type="SAM" id="Coils"/>
    </source>
</evidence>
<feature type="compositionally biased region" description="Low complexity" evidence="2">
    <location>
        <begin position="976"/>
        <end position="985"/>
    </location>
</feature>
<evidence type="ECO:0000256" key="2">
    <source>
        <dbReference type="SAM" id="MobiDB-lite"/>
    </source>
</evidence>
<dbReference type="GO" id="GO:0005543">
    <property type="term" value="F:phospholipid binding"/>
    <property type="evidence" value="ECO:0007669"/>
    <property type="project" value="InterPro"/>
</dbReference>
<feature type="domain" description="Pleckstrin homology" evidence="3">
    <location>
        <begin position="1108"/>
        <end position="1238"/>
    </location>
</feature>